<evidence type="ECO:0000256" key="3">
    <source>
        <dbReference type="ARBA" id="ARBA00023125"/>
    </source>
</evidence>
<keyword evidence="4" id="KW-0371">Homeobox</keyword>
<dbReference type="PANTHER" id="PTHR15116">
    <property type="entry name" value="DNA-BINDING PROTEIN SATB FAMILY MEMBER"/>
    <property type="match status" value="1"/>
</dbReference>
<organism evidence="7">
    <name type="scientific">Capitella teleta</name>
    <name type="common">Polychaete worm</name>
    <dbReference type="NCBI Taxonomy" id="283909"/>
    <lineage>
        <taxon>Eukaryota</taxon>
        <taxon>Metazoa</taxon>
        <taxon>Spiralia</taxon>
        <taxon>Lophotrochozoa</taxon>
        <taxon>Annelida</taxon>
        <taxon>Polychaeta</taxon>
        <taxon>Sedentaria</taxon>
        <taxon>Scolecida</taxon>
        <taxon>Capitellidae</taxon>
        <taxon>Capitella</taxon>
    </lineage>
</organism>
<keyword evidence="5" id="KW-0539">Nucleus</keyword>
<accession>R7TTE4</accession>
<dbReference type="Gene3D" id="3.10.20.710">
    <property type="entry name" value="SATB, ubiquitin-like oligomerisation domain"/>
    <property type="match status" value="1"/>
</dbReference>
<reference evidence="9" key="1">
    <citation type="submission" date="2012-12" db="EMBL/GenBank/DDBJ databases">
        <authorList>
            <person name="Hellsten U."/>
            <person name="Grimwood J."/>
            <person name="Chapman J.A."/>
            <person name="Shapiro H."/>
            <person name="Aerts A."/>
            <person name="Otillar R.P."/>
            <person name="Terry A.Y."/>
            <person name="Boore J.L."/>
            <person name="Simakov O."/>
            <person name="Marletaz F."/>
            <person name="Cho S.-J."/>
            <person name="Edsinger-Gonzales E."/>
            <person name="Havlak P."/>
            <person name="Kuo D.-H."/>
            <person name="Larsson T."/>
            <person name="Lv J."/>
            <person name="Arendt D."/>
            <person name="Savage R."/>
            <person name="Osoegawa K."/>
            <person name="de Jong P."/>
            <person name="Lindberg D.R."/>
            <person name="Seaver E.C."/>
            <person name="Weisblat D.A."/>
            <person name="Putnam N.H."/>
            <person name="Grigoriev I.V."/>
            <person name="Rokhsar D.S."/>
        </authorList>
    </citation>
    <scope>NUCLEOTIDE SEQUENCE</scope>
    <source>
        <strain evidence="9">I ESC-2004</strain>
    </source>
</reference>
<keyword evidence="1" id="KW-0677">Repeat</keyword>
<evidence type="ECO:0000313" key="7">
    <source>
        <dbReference type="EMBL" id="ELT97178.1"/>
    </source>
</evidence>
<dbReference type="PROSITE" id="PS51982">
    <property type="entry name" value="CMP"/>
    <property type="match status" value="1"/>
</dbReference>
<dbReference type="InterPro" id="IPR039673">
    <property type="entry name" value="SATB1/SATB2"/>
</dbReference>
<feature type="domain" description="CMP" evidence="6">
    <location>
        <begin position="1"/>
        <end position="84"/>
    </location>
</feature>
<dbReference type="HOGENOM" id="CLU_2401738_0_0_1"/>
<evidence type="ECO:0000256" key="1">
    <source>
        <dbReference type="ARBA" id="ARBA00022737"/>
    </source>
</evidence>
<keyword evidence="2" id="KW-0832">Ubl conjugation</keyword>
<keyword evidence="3" id="KW-0238">DNA-binding</keyword>
<name>R7TTE4_CAPTE</name>
<keyword evidence="9" id="KW-1185">Reference proteome</keyword>
<dbReference type="Pfam" id="PF16534">
    <property type="entry name" value="ULD"/>
    <property type="match status" value="1"/>
</dbReference>
<dbReference type="GO" id="GO:0000981">
    <property type="term" value="F:DNA-binding transcription factor activity, RNA polymerase II-specific"/>
    <property type="evidence" value="ECO:0007669"/>
    <property type="project" value="TreeGrafter"/>
</dbReference>
<evidence type="ECO:0000256" key="4">
    <source>
        <dbReference type="ARBA" id="ARBA00023155"/>
    </source>
</evidence>
<dbReference type="STRING" id="283909.R7TTE4"/>
<sequence>MVSNNDLITYALVPGSTRIGDLVTTALTKIGFTSTQAVGAKGSLQVKDWKPLTFDLISENPDATADEILGDIAGMVTLRIRLRRFVSRAAASP</sequence>
<evidence type="ECO:0000256" key="2">
    <source>
        <dbReference type="ARBA" id="ARBA00022843"/>
    </source>
</evidence>
<proteinExistence type="predicted"/>
<evidence type="ECO:0000313" key="9">
    <source>
        <dbReference type="Proteomes" id="UP000014760"/>
    </source>
</evidence>
<evidence type="ECO:0000313" key="8">
    <source>
        <dbReference type="EnsemblMetazoa" id="CapteP108216"/>
    </source>
</evidence>
<dbReference type="AlphaFoldDB" id="R7TTE4"/>
<dbReference type="PANTHER" id="PTHR15116:SF16">
    <property type="entry name" value="DEFECTIVE PROVENTRICULUS, ISOFORM A"/>
    <property type="match status" value="1"/>
</dbReference>
<dbReference type="Proteomes" id="UP000014760">
    <property type="component" value="Unassembled WGS sequence"/>
</dbReference>
<reference evidence="8" key="3">
    <citation type="submission" date="2015-06" db="UniProtKB">
        <authorList>
            <consortium name="EnsemblMetazoa"/>
        </authorList>
    </citation>
    <scope>IDENTIFICATION</scope>
</reference>
<protein>
    <recommendedName>
        <fullName evidence="6">CMP domain-containing protein</fullName>
    </recommendedName>
</protein>
<dbReference type="EMBL" id="KB308638">
    <property type="protein sequence ID" value="ELT97178.1"/>
    <property type="molecule type" value="Genomic_DNA"/>
</dbReference>
<dbReference type="GO" id="GO:0000978">
    <property type="term" value="F:RNA polymerase II cis-regulatory region sequence-specific DNA binding"/>
    <property type="evidence" value="ECO:0007669"/>
    <property type="project" value="TreeGrafter"/>
</dbReference>
<dbReference type="GO" id="GO:0005634">
    <property type="term" value="C:nucleus"/>
    <property type="evidence" value="ECO:0007669"/>
    <property type="project" value="UniProtKB-ARBA"/>
</dbReference>
<reference evidence="7 9" key="2">
    <citation type="journal article" date="2013" name="Nature">
        <title>Insights into bilaterian evolution from three spiralian genomes.</title>
        <authorList>
            <person name="Simakov O."/>
            <person name="Marletaz F."/>
            <person name="Cho S.J."/>
            <person name="Edsinger-Gonzales E."/>
            <person name="Havlak P."/>
            <person name="Hellsten U."/>
            <person name="Kuo D.H."/>
            <person name="Larsson T."/>
            <person name="Lv J."/>
            <person name="Arendt D."/>
            <person name="Savage R."/>
            <person name="Osoegawa K."/>
            <person name="de Jong P."/>
            <person name="Grimwood J."/>
            <person name="Chapman J.A."/>
            <person name="Shapiro H."/>
            <person name="Aerts A."/>
            <person name="Otillar R.P."/>
            <person name="Terry A.Y."/>
            <person name="Boore J.L."/>
            <person name="Grigoriev I.V."/>
            <person name="Lindberg D.R."/>
            <person name="Seaver E.C."/>
            <person name="Weisblat D.A."/>
            <person name="Putnam N.H."/>
            <person name="Rokhsar D.S."/>
        </authorList>
    </citation>
    <scope>NUCLEOTIDE SEQUENCE</scope>
    <source>
        <strain evidence="7 9">I ESC-2004</strain>
    </source>
</reference>
<evidence type="ECO:0000259" key="6">
    <source>
        <dbReference type="PROSITE" id="PS51982"/>
    </source>
</evidence>
<gene>
    <name evidence="7" type="ORF">CAPTEDRAFT_108216</name>
</gene>
<dbReference type="InterPro" id="IPR032392">
    <property type="entry name" value="ULD"/>
</dbReference>
<dbReference type="InterPro" id="IPR038224">
    <property type="entry name" value="SATB_ULD_sf"/>
</dbReference>
<dbReference type="EMBL" id="AMQN01002200">
    <property type="status" value="NOT_ANNOTATED_CDS"/>
    <property type="molecule type" value="Genomic_DNA"/>
</dbReference>
<evidence type="ECO:0000256" key="5">
    <source>
        <dbReference type="ARBA" id="ARBA00023242"/>
    </source>
</evidence>
<dbReference type="OrthoDB" id="10052721at2759"/>
<dbReference type="EnsemblMetazoa" id="CapteT108216">
    <property type="protein sequence ID" value="CapteP108216"/>
    <property type="gene ID" value="CapteG108216"/>
</dbReference>
<dbReference type="GO" id="GO:0006338">
    <property type="term" value="P:chromatin remodeling"/>
    <property type="evidence" value="ECO:0007669"/>
    <property type="project" value="InterPro"/>
</dbReference>